<gene>
    <name evidence="1" type="ORF">AYJ54_31780</name>
</gene>
<sequence>METPTFDTICCVRRVALATKEQFQFRKELQRLLREAELRGAPSIELNSGTLHRQLGGYPGLNHQMPSCCQAMYDEQVEAENRSLIG</sequence>
<comment type="caution">
    <text evidence="1">The sequence shown here is derived from an EMBL/GenBank/DDBJ whole genome shotgun (WGS) entry which is preliminary data.</text>
</comment>
<reference evidence="1 2" key="1">
    <citation type="submission" date="2016-03" db="EMBL/GenBank/DDBJ databases">
        <title>Draft Genome Sequence of the Strain BR 10245 (Bradyrhizobium sp.) isolated from nodules of Centrolobium paraense.</title>
        <authorList>
            <person name="Simoes-Araujo J.L.Sr."/>
            <person name="Barauna A.C."/>
            <person name="Silva K."/>
            <person name="Zilli J.E."/>
        </authorList>
    </citation>
    <scope>NUCLEOTIDE SEQUENCE [LARGE SCALE GENOMIC DNA]</scope>
    <source>
        <strain evidence="1 2">BR 10245</strain>
    </source>
</reference>
<evidence type="ECO:0000313" key="2">
    <source>
        <dbReference type="Proteomes" id="UP000076959"/>
    </source>
</evidence>
<organism evidence="1 2">
    <name type="scientific">Bradyrhizobium centrolobii</name>
    <dbReference type="NCBI Taxonomy" id="1505087"/>
    <lineage>
        <taxon>Bacteria</taxon>
        <taxon>Pseudomonadati</taxon>
        <taxon>Pseudomonadota</taxon>
        <taxon>Alphaproteobacteria</taxon>
        <taxon>Hyphomicrobiales</taxon>
        <taxon>Nitrobacteraceae</taxon>
        <taxon>Bradyrhizobium</taxon>
    </lineage>
</organism>
<dbReference type="EMBL" id="LUUB01000114">
    <property type="protein sequence ID" value="OAE99877.1"/>
    <property type="molecule type" value="Genomic_DNA"/>
</dbReference>
<accession>A0A176Y9J2</accession>
<protein>
    <submittedName>
        <fullName evidence="1">Uncharacterized protein</fullName>
    </submittedName>
</protein>
<proteinExistence type="predicted"/>
<dbReference type="Proteomes" id="UP000076959">
    <property type="component" value="Unassembled WGS sequence"/>
</dbReference>
<keyword evidence="2" id="KW-1185">Reference proteome</keyword>
<dbReference type="AlphaFoldDB" id="A0A176Y9J2"/>
<name>A0A176Y9J2_9BRAD</name>
<evidence type="ECO:0000313" key="1">
    <source>
        <dbReference type="EMBL" id="OAE99877.1"/>
    </source>
</evidence>